<dbReference type="Gene3D" id="1.10.1660.10">
    <property type="match status" value="1"/>
</dbReference>
<feature type="domain" description="GAF" evidence="2">
    <location>
        <begin position="235"/>
        <end position="378"/>
    </location>
</feature>
<dbReference type="InterPro" id="IPR041657">
    <property type="entry name" value="HTH_17"/>
</dbReference>
<dbReference type="Pfam" id="PF12728">
    <property type="entry name" value="HTH_17"/>
    <property type="match status" value="1"/>
</dbReference>
<dbReference type="InterPro" id="IPR009061">
    <property type="entry name" value="DNA-bd_dom_put_sf"/>
</dbReference>
<protein>
    <recommendedName>
        <fullName evidence="2">GAF domain-containing protein</fullName>
    </recommendedName>
</protein>
<name>A0A6J5F5Y8_9BURK</name>
<evidence type="ECO:0000313" key="4">
    <source>
        <dbReference type="Proteomes" id="UP000494363"/>
    </source>
</evidence>
<dbReference type="SMART" id="SM00065">
    <property type="entry name" value="GAF"/>
    <property type="match status" value="1"/>
</dbReference>
<reference evidence="3 4" key="1">
    <citation type="submission" date="2020-04" db="EMBL/GenBank/DDBJ databases">
        <authorList>
            <person name="De Canck E."/>
        </authorList>
    </citation>
    <scope>NUCLEOTIDE SEQUENCE [LARGE SCALE GENOMIC DNA]</scope>
    <source>
        <strain evidence="3 4">LMG 29542</strain>
    </source>
</reference>
<dbReference type="GO" id="GO:0003677">
    <property type="term" value="F:DNA binding"/>
    <property type="evidence" value="ECO:0007669"/>
    <property type="project" value="InterPro"/>
</dbReference>
<dbReference type="PANTHER" id="PTHR43102">
    <property type="entry name" value="SLR1143 PROTEIN"/>
    <property type="match status" value="1"/>
</dbReference>
<dbReference type="Gene3D" id="3.30.450.40">
    <property type="match status" value="1"/>
</dbReference>
<dbReference type="EMBL" id="CADIKH010000065">
    <property type="protein sequence ID" value="CAB3772927.1"/>
    <property type="molecule type" value="Genomic_DNA"/>
</dbReference>
<evidence type="ECO:0000313" key="3">
    <source>
        <dbReference type="EMBL" id="CAB3772927.1"/>
    </source>
</evidence>
<evidence type="ECO:0000256" key="1">
    <source>
        <dbReference type="SAM" id="MobiDB-lite"/>
    </source>
</evidence>
<dbReference type="Pfam" id="PF01590">
    <property type="entry name" value="GAF"/>
    <property type="match status" value="1"/>
</dbReference>
<keyword evidence="4" id="KW-1185">Reference proteome</keyword>
<sequence>MENDVLTTSEAARLIGVSVRTAQLLIEGGTLRSWKTPGGHRRVYRADVLALIAQHDEAPPFSSARVVLVASQARIAECVEWLSAIDGCTVDAYGNAQDAAFAIGLRLPALVVVDLRDGGDDIGGERAARVEFVARCAAQPALGASHIVTLGGEPDGQTGDGPGGRADAASEEDARSPARITGVAHVQALPAVVRDLLRDRDAAAGRPDPAAPYPVAANEAQRLIALERAGLVDTAPEEAFDRLTWLASRTLNAPIALLTVLTSQRQWFKSRQGLPNFTETPRSWAFCNHTILQRDVLVVANLEHDARFADNPAVAGGPRFRFYAGAPVVDQDGFALGSLCVIDYEPRTLDEEGREALAALAALASDELRLRATDRQLRWALDALSRRSKG</sequence>
<feature type="region of interest" description="Disordered" evidence="1">
    <location>
        <begin position="147"/>
        <end position="176"/>
    </location>
</feature>
<evidence type="ECO:0000259" key="2">
    <source>
        <dbReference type="SMART" id="SM00065"/>
    </source>
</evidence>
<dbReference type="RefSeq" id="WP_175232387.1">
    <property type="nucleotide sequence ID" value="NZ_CADIKH010000065.1"/>
</dbReference>
<dbReference type="InterPro" id="IPR010093">
    <property type="entry name" value="SinI_DNA-bd"/>
</dbReference>
<dbReference type="Proteomes" id="UP000494363">
    <property type="component" value="Unassembled WGS sequence"/>
</dbReference>
<dbReference type="InterPro" id="IPR003018">
    <property type="entry name" value="GAF"/>
</dbReference>
<dbReference type="AlphaFoldDB" id="A0A6J5F5Y8"/>
<gene>
    <name evidence="3" type="ORF">LMG29542_07034</name>
</gene>
<dbReference type="PANTHER" id="PTHR43102:SF2">
    <property type="entry name" value="GAF DOMAIN-CONTAINING PROTEIN"/>
    <property type="match status" value="1"/>
</dbReference>
<dbReference type="InterPro" id="IPR029016">
    <property type="entry name" value="GAF-like_dom_sf"/>
</dbReference>
<proteinExistence type="predicted"/>
<dbReference type="SUPFAM" id="SSF55781">
    <property type="entry name" value="GAF domain-like"/>
    <property type="match status" value="1"/>
</dbReference>
<organism evidence="3 4">
    <name type="scientific">Paraburkholderia humisilvae</name>
    <dbReference type="NCBI Taxonomy" id="627669"/>
    <lineage>
        <taxon>Bacteria</taxon>
        <taxon>Pseudomonadati</taxon>
        <taxon>Pseudomonadota</taxon>
        <taxon>Betaproteobacteria</taxon>
        <taxon>Burkholderiales</taxon>
        <taxon>Burkholderiaceae</taxon>
        <taxon>Paraburkholderia</taxon>
    </lineage>
</organism>
<accession>A0A6J5F5Y8</accession>
<dbReference type="SUPFAM" id="SSF46955">
    <property type="entry name" value="Putative DNA-binding domain"/>
    <property type="match status" value="1"/>
</dbReference>
<dbReference type="NCBIfam" id="TIGR01764">
    <property type="entry name" value="excise"/>
    <property type="match status" value="1"/>
</dbReference>